<dbReference type="Pfam" id="PF08893">
    <property type="entry name" value="DUF1839"/>
    <property type="match status" value="1"/>
</dbReference>
<organism evidence="1 2">
    <name type="scientific">Sphaerotilus uruguayifluvii</name>
    <dbReference type="NCBI Taxonomy" id="2735897"/>
    <lineage>
        <taxon>Bacteria</taxon>
        <taxon>Pseudomonadati</taxon>
        <taxon>Pseudomonadota</taxon>
        <taxon>Betaproteobacteria</taxon>
        <taxon>Burkholderiales</taxon>
        <taxon>Sphaerotilaceae</taxon>
        <taxon>Sphaerotilus</taxon>
    </lineage>
</organism>
<reference evidence="1 2" key="1">
    <citation type="submission" date="2020-05" db="EMBL/GenBank/DDBJ databases">
        <title>Genomic Encyclopedia of Type Strains, Phase IV (KMG-V): Genome sequencing to study the core and pangenomes of soil and plant-associated prokaryotes.</title>
        <authorList>
            <person name="Whitman W."/>
        </authorList>
    </citation>
    <scope>NUCLEOTIDE SEQUENCE [LARGE SCALE GENOMIC DNA]</scope>
    <source>
        <strain evidence="1 2">C29</strain>
    </source>
</reference>
<sequence>MQPIAEGSRLCLIAGLEHGIRPPLDTSERLWRVSGSALDPWLTLLAALRLDAHALLGPALALDFLDDQWTQPELPTGELPQLYGLELRPLRIWRPLLDHLHEQLGAGRLVVLEPDAWGLPDTDGQEYRRQHRRSTVIVNDLDAANRRLGYFHRDGYFHLQDEDFDALLHPCGPAAVLPPPAAVIELRGLVRRPADTLRHLARQGLERQLERVPTRHPVRRWARRCQRELDWLLHEGGEVHFQAWAEAGLRPLGASAELAAIHLRWLSGEDSGSAHLLQAADALRQLAVLARALHLKGSRAAETGRPLEAGPMVERMARHWSRGMALLGAGEIVLDPPPGALGRPR</sequence>
<keyword evidence="2" id="KW-1185">Reference proteome</keyword>
<accession>A0ABX2G5Y0</accession>
<protein>
    <recommendedName>
        <fullName evidence="3">DUF1839 family protein</fullName>
    </recommendedName>
</protein>
<dbReference type="EMBL" id="JABSNM010000018">
    <property type="protein sequence ID" value="NRT57707.1"/>
    <property type="molecule type" value="Genomic_DNA"/>
</dbReference>
<evidence type="ECO:0008006" key="3">
    <source>
        <dbReference type="Google" id="ProtNLM"/>
    </source>
</evidence>
<comment type="caution">
    <text evidence="1">The sequence shown here is derived from an EMBL/GenBank/DDBJ whole genome shotgun (WGS) entry which is preliminary data.</text>
</comment>
<evidence type="ECO:0000313" key="1">
    <source>
        <dbReference type="EMBL" id="NRT57707.1"/>
    </source>
</evidence>
<evidence type="ECO:0000313" key="2">
    <source>
        <dbReference type="Proteomes" id="UP001516061"/>
    </source>
</evidence>
<dbReference type="Proteomes" id="UP001516061">
    <property type="component" value="Unassembled WGS sequence"/>
</dbReference>
<proteinExistence type="predicted"/>
<gene>
    <name evidence="1" type="ORF">HNQ01_003467</name>
</gene>
<dbReference type="RefSeq" id="WP_173806669.1">
    <property type="nucleotide sequence ID" value="NZ_JABSNM010000018.1"/>
</dbReference>
<dbReference type="InterPro" id="IPR014989">
    <property type="entry name" value="DUF1839"/>
</dbReference>
<name>A0ABX2G5Y0_9BURK</name>